<protein>
    <submittedName>
        <fullName evidence="2">Uncharacterized protein</fullName>
    </submittedName>
</protein>
<sequence length="149" mass="16344">MIDRAKMQKAVSLAAAVLLFFPFASTKAASLAECPVGKGYSFFNSSEFFSDDDAGWQSDTTGLIALTVSETKEIDILYKDVRGYQSSRADGAEVSVVGVGEHSISVLVKYAAMVHSLYTFDLANKKLFYSQHRLETPIDKASTFIFDCQ</sequence>
<organism evidence="2 3">
    <name type="scientific">Pseudovibrio exalbescens</name>
    <dbReference type="NCBI Taxonomy" id="197461"/>
    <lineage>
        <taxon>Bacteria</taxon>
        <taxon>Pseudomonadati</taxon>
        <taxon>Pseudomonadota</taxon>
        <taxon>Alphaproteobacteria</taxon>
        <taxon>Hyphomicrobiales</taxon>
        <taxon>Stappiaceae</taxon>
        <taxon>Pseudovibrio</taxon>
    </lineage>
</organism>
<name>A0A1U7JHW1_9HYPH</name>
<proteinExistence type="predicted"/>
<dbReference type="AlphaFoldDB" id="A0A1U7JHW1"/>
<keyword evidence="3" id="KW-1185">Reference proteome</keyword>
<dbReference type="Proteomes" id="UP000185783">
    <property type="component" value="Unassembled WGS sequence"/>
</dbReference>
<feature type="chain" id="PRO_5010519858" evidence="1">
    <location>
        <begin position="29"/>
        <end position="149"/>
    </location>
</feature>
<comment type="caution">
    <text evidence="2">The sequence shown here is derived from an EMBL/GenBank/DDBJ whole genome shotgun (WGS) entry which is preliminary data.</text>
</comment>
<gene>
    <name evidence="2" type="ORF">A3843_07980</name>
</gene>
<dbReference type="EMBL" id="LVVZ01000014">
    <property type="protein sequence ID" value="OKL44333.1"/>
    <property type="molecule type" value="Genomic_DNA"/>
</dbReference>
<accession>A0A1U7JHW1</accession>
<evidence type="ECO:0000313" key="2">
    <source>
        <dbReference type="EMBL" id="OKL44333.1"/>
    </source>
</evidence>
<reference evidence="2 3" key="1">
    <citation type="submission" date="2016-03" db="EMBL/GenBank/DDBJ databases">
        <title>Genome sequence of Nesiotobacter sp. nov., a moderately halophilic alphaproteobacterium isolated from the Yellow Sea, China.</title>
        <authorList>
            <person name="Zhang G."/>
            <person name="Zhang R."/>
        </authorList>
    </citation>
    <scope>NUCLEOTIDE SEQUENCE [LARGE SCALE GENOMIC DNA]</scope>
    <source>
        <strain evidence="2 3">WB1-6</strain>
    </source>
</reference>
<feature type="signal peptide" evidence="1">
    <location>
        <begin position="1"/>
        <end position="28"/>
    </location>
</feature>
<evidence type="ECO:0000313" key="3">
    <source>
        <dbReference type="Proteomes" id="UP000185783"/>
    </source>
</evidence>
<evidence type="ECO:0000256" key="1">
    <source>
        <dbReference type="SAM" id="SignalP"/>
    </source>
</evidence>
<keyword evidence="1" id="KW-0732">Signal</keyword>